<protein>
    <submittedName>
        <fullName evidence="3">Uncharacterized protein</fullName>
    </submittedName>
</protein>
<feature type="compositionally biased region" description="Polar residues" evidence="2">
    <location>
        <begin position="51"/>
        <end position="72"/>
    </location>
</feature>
<feature type="compositionally biased region" description="Basic and acidic residues" evidence="2">
    <location>
        <begin position="187"/>
        <end position="197"/>
    </location>
</feature>
<keyword evidence="1" id="KW-0175">Coiled coil</keyword>
<gene>
    <name evidence="3" type="ORF">HYPSUDRAFT_62153</name>
</gene>
<accession>A0A0D2MWV6</accession>
<organism evidence="3 4">
    <name type="scientific">Hypholoma sublateritium (strain FD-334 SS-4)</name>
    <dbReference type="NCBI Taxonomy" id="945553"/>
    <lineage>
        <taxon>Eukaryota</taxon>
        <taxon>Fungi</taxon>
        <taxon>Dikarya</taxon>
        <taxon>Basidiomycota</taxon>
        <taxon>Agaricomycotina</taxon>
        <taxon>Agaricomycetes</taxon>
        <taxon>Agaricomycetidae</taxon>
        <taxon>Agaricales</taxon>
        <taxon>Agaricineae</taxon>
        <taxon>Strophariaceae</taxon>
        <taxon>Hypholoma</taxon>
    </lineage>
</organism>
<evidence type="ECO:0000256" key="1">
    <source>
        <dbReference type="SAM" id="Coils"/>
    </source>
</evidence>
<feature type="region of interest" description="Disordered" evidence="2">
    <location>
        <begin position="38"/>
        <end position="267"/>
    </location>
</feature>
<dbReference type="EMBL" id="KN817521">
    <property type="protein sequence ID" value="KJA28513.1"/>
    <property type="molecule type" value="Genomic_DNA"/>
</dbReference>
<reference evidence="4" key="1">
    <citation type="submission" date="2014-04" db="EMBL/GenBank/DDBJ databases">
        <title>Evolutionary Origins and Diversification of the Mycorrhizal Mutualists.</title>
        <authorList>
            <consortium name="DOE Joint Genome Institute"/>
            <consortium name="Mycorrhizal Genomics Consortium"/>
            <person name="Kohler A."/>
            <person name="Kuo A."/>
            <person name="Nagy L.G."/>
            <person name="Floudas D."/>
            <person name="Copeland A."/>
            <person name="Barry K.W."/>
            <person name="Cichocki N."/>
            <person name="Veneault-Fourrey C."/>
            <person name="LaButti K."/>
            <person name="Lindquist E.A."/>
            <person name="Lipzen A."/>
            <person name="Lundell T."/>
            <person name="Morin E."/>
            <person name="Murat C."/>
            <person name="Riley R."/>
            <person name="Ohm R."/>
            <person name="Sun H."/>
            <person name="Tunlid A."/>
            <person name="Henrissat B."/>
            <person name="Grigoriev I.V."/>
            <person name="Hibbett D.S."/>
            <person name="Martin F."/>
        </authorList>
    </citation>
    <scope>NUCLEOTIDE SEQUENCE [LARGE SCALE GENOMIC DNA]</scope>
    <source>
        <strain evidence="4">FD-334 SS-4</strain>
    </source>
</reference>
<feature type="compositionally biased region" description="Polar residues" evidence="2">
    <location>
        <begin position="90"/>
        <end position="107"/>
    </location>
</feature>
<feature type="coiled-coil region" evidence="1">
    <location>
        <begin position="554"/>
        <end position="581"/>
    </location>
</feature>
<name>A0A0D2MWV6_HYPSF</name>
<evidence type="ECO:0000313" key="3">
    <source>
        <dbReference type="EMBL" id="KJA28513.1"/>
    </source>
</evidence>
<evidence type="ECO:0000256" key="2">
    <source>
        <dbReference type="SAM" id="MobiDB-lite"/>
    </source>
</evidence>
<dbReference type="OMA" id="FREVNME"/>
<keyword evidence="4" id="KW-1185">Reference proteome</keyword>
<feature type="region of interest" description="Disordered" evidence="2">
    <location>
        <begin position="435"/>
        <end position="459"/>
    </location>
</feature>
<evidence type="ECO:0000313" key="4">
    <source>
        <dbReference type="Proteomes" id="UP000054270"/>
    </source>
</evidence>
<proteinExistence type="predicted"/>
<dbReference type="AlphaFoldDB" id="A0A0D2MWV6"/>
<feature type="compositionally biased region" description="Polar residues" evidence="2">
    <location>
        <begin position="245"/>
        <end position="257"/>
    </location>
</feature>
<dbReference type="OrthoDB" id="6017at2759"/>
<sequence length="700" mass="77372">MPNIRCRFYDDRGNLTVKSHEPEMCRFVHPGTKAWDTAVVSRPGPRRTDFPLSSRSSDGPSTSFRASASGSTKSRDNSFDWNHPKGTSGWGNNDASKDWGTSETTLNKPPANAAAGQSSWADAINSVPDETPGWGSTSSWASQGGGWGNATEDTTQKEGPSASVRGKEKSTRDNAGPSWADAISGNFDRDRLNKGKGPDVVMEDPPPPVPFINPPPSFASQASYKKRNPDPPRSNEAPVDRSRTESFSPTSPTQPIASDTPKLPSTMPKFKTLASMSFFDGTGNSEGSQGGSSVSLPFKGYTGRVAWFKKVVLHMQEAVMYQIMCIRAEAEAARWKQTCQNSAIYARPTVRARTIIESQQHRYAQKVSIAQTKRKQALEELARLPGRALSSRSDNSAEQDDPTKTREIVEGYIKELKEWFQDLDLHKRIVMAKDEAPGATPKPVSAQEGQPEKQSPEDDTFLGGLLEKTTWTWGDLKTALRLIETSIEDTTERVYTKKYTQTDDSEEHIIKLASQLAPSMPHSLPVNAFDEDIQLTDFSVDEVGTNIQSEADKAAVIFSQIDGLKKEIEALRSERSRIEAFCETMEAQFSEFERCSQADDMNIRELTEQIKNLHLHKRPSAASAPLLPTKIEDHLGHIEPFVLQIVRDELEIISQNLVLRCSENQAKVAEEVNVMLQPVLESTAQISQIYQPTNTVQAGP</sequence>
<feature type="region of interest" description="Disordered" evidence="2">
    <location>
        <begin position="384"/>
        <end position="406"/>
    </location>
</feature>
<dbReference type="Proteomes" id="UP000054270">
    <property type="component" value="Unassembled WGS sequence"/>
</dbReference>
<feature type="compositionally biased region" description="Pro residues" evidence="2">
    <location>
        <begin position="204"/>
        <end position="217"/>
    </location>
</feature>